<dbReference type="Proteomes" id="UP000567067">
    <property type="component" value="Unassembled WGS sequence"/>
</dbReference>
<keyword evidence="3" id="KW-1003">Cell membrane</keyword>
<evidence type="ECO:0000256" key="1">
    <source>
        <dbReference type="ARBA" id="ARBA00004651"/>
    </source>
</evidence>
<accession>A0A7W3ST99</accession>
<feature type="domain" description="EamA" evidence="8">
    <location>
        <begin position="150"/>
        <end position="292"/>
    </location>
</feature>
<evidence type="ECO:0000256" key="7">
    <source>
        <dbReference type="SAM" id="Phobius"/>
    </source>
</evidence>
<feature type="transmembrane region" description="Helical" evidence="7">
    <location>
        <begin position="129"/>
        <end position="147"/>
    </location>
</feature>
<dbReference type="PANTHER" id="PTHR42920">
    <property type="entry name" value="OS03G0707200 PROTEIN-RELATED"/>
    <property type="match status" value="1"/>
</dbReference>
<name>A0A7W3ST99_9BACL</name>
<dbReference type="InterPro" id="IPR037185">
    <property type="entry name" value="EmrE-like"/>
</dbReference>
<dbReference type="AlphaFoldDB" id="A0A7W3ST99"/>
<feature type="domain" description="EamA" evidence="8">
    <location>
        <begin position="7"/>
        <end position="140"/>
    </location>
</feature>
<evidence type="ECO:0000256" key="2">
    <source>
        <dbReference type="ARBA" id="ARBA00007362"/>
    </source>
</evidence>
<reference evidence="9 10" key="1">
    <citation type="submission" date="2020-08" db="EMBL/GenBank/DDBJ databases">
        <title>Genomic Encyclopedia of Type Strains, Phase III (KMG-III): the genomes of soil and plant-associated and newly described type strains.</title>
        <authorList>
            <person name="Whitman W."/>
        </authorList>
    </citation>
    <scope>NUCLEOTIDE SEQUENCE [LARGE SCALE GENOMIC DNA]</scope>
    <source>
        <strain evidence="9 10">CECT 8693</strain>
    </source>
</reference>
<dbReference type="EMBL" id="JACJIP010000013">
    <property type="protein sequence ID" value="MBA9085861.1"/>
    <property type="molecule type" value="Genomic_DNA"/>
</dbReference>
<feature type="transmembrane region" description="Helical" evidence="7">
    <location>
        <begin position="220"/>
        <end position="238"/>
    </location>
</feature>
<protein>
    <submittedName>
        <fullName evidence="9">Drug/metabolite transporter (DMT)-like permease</fullName>
    </submittedName>
</protein>
<evidence type="ECO:0000313" key="9">
    <source>
        <dbReference type="EMBL" id="MBA9085861.1"/>
    </source>
</evidence>
<dbReference type="Pfam" id="PF00892">
    <property type="entry name" value="EamA"/>
    <property type="match status" value="2"/>
</dbReference>
<sequence>MNRSRLADLGLLLVAMMWGCTFLIVQQAVRVLPPLAFNGIRFIGAALLLTLIISLFYRSDWRKMSWTLMLHASLLGFFLFLGYAFQTIGLLYTSTSNTGFITGLSVVFVPFISLLLLKHKITWHTWLSALLAAIGLYLLAFAGTSYSMNRGDALILLCAIAFALHVAYTGMFAPKYPTLPLAAMQMAVVGILSLVSSFWFEENLYHQFQNTVESIMKPEVIIALLVSIGPTSAFAFWIQTECQKFTSPARVAVIFAMEPVFAALTGVFFGGESLTYYAVIGCVCIFVGMILTELKSSSGKVQ</sequence>
<dbReference type="GO" id="GO:0005886">
    <property type="term" value="C:plasma membrane"/>
    <property type="evidence" value="ECO:0007669"/>
    <property type="project" value="UniProtKB-SubCell"/>
</dbReference>
<keyword evidence="4 7" id="KW-0812">Transmembrane</keyword>
<feature type="transmembrane region" description="Helical" evidence="7">
    <location>
        <begin position="179"/>
        <end position="200"/>
    </location>
</feature>
<feature type="transmembrane region" description="Helical" evidence="7">
    <location>
        <begin position="35"/>
        <end position="57"/>
    </location>
</feature>
<dbReference type="InterPro" id="IPR000620">
    <property type="entry name" value="EamA_dom"/>
</dbReference>
<evidence type="ECO:0000256" key="6">
    <source>
        <dbReference type="ARBA" id="ARBA00023136"/>
    </source>
</evidence>
<comment type="similarity">
    <text evidence="2">Belongs to the EamA transporter family.</text>
</comment>
<comment type="caution">
    <text evidence="9">The sequence shown here is derived from an EMBL/GenBank/DDBJ whole genome shotgun (WGS) entry which is preliminary data.</text>
</comment>
<keyword evidence="10" id="KW-1185">Reference proteome</keyword>
<evidence type="ECO:0000256" key="3">
    <source>
        <dbReference type="ARBA" id="ARBA00022475"/>
    </source>
</evidence>
<dbReference type="InterPro" id="IPR051258">
    <property type="entry name" value="Diverse_Substrate_Transporter"/>
</dbReference>
<feature type="transmembrane region" description="Helical" evidence="7">
    <location>
        <begin position="275"/>
        <end position="294"/>
    </location>
</feature>
<feature type="transmembrane region" description="Helical" evidence="7">
    <location>
        <begin position="250"/>
        <end position="269"/>
    </location>
</feature>
<feature type="transmembrane region" description="Helical" evidence="7">
    <location>
        <begin position="69"/>
        <end position="92"/>
    </location>
</feature>
<organism evidence="9 10">
    <name type="scientific">Fontibacillus solani</name>
    <dbReference type="NCBI Taxonomy" id="1572857"/>
    <lineage>
        <taxon>Bacteria</taxon>
        <taxon>Bacillati</taxon>
        <taxon>Bacillota</taxon>
        <taxon>Bacilli</taxon>
        <taxon>Bacillales</taxon>
        <taxon>Paenibacillaceae</taxon>
        <taxon>Fontibacillus</taxon>
    </lineage>
</organism>
<evidence type="ECO:0000256" key="5">
    <source>
        <dbReference type="ARBA" id="ARBA00022989"/>
    </source>
</evidence>
<dbReference type="PANTHER" id="PTHR42920:SF5">
    <property type="entry name" value="EAMA DOMAIN-CONTAINING PROTEIN"/>
    <property type="match status" value="1"/>
</dbReference>
<dbReference type="SUPFAM" id="SSF103481">
    <property type="entry name" value="Multidrug resistance efflux transporter EmrE"/>
    <property type="match status" value="2"/>
</dbReference>
<keyword evidence="6 7" id="KW-0472">Membrane</keyword>
<evidence type="ECO:0000259" key="8">
    <source>
        <dbReference type="Pfam" id="PF00892"/>
    </source>
</evidence>
<feature type="transmembrane region" description="Helical" evidence="7">
    <location>
        <begin position="9"/>
        <end position="29"/>
    </location>
</feature>
<proteinExistence type="inferred from homology"/>
<comment type="subcellular location">
    <subcellularLocation>
        <location evidence="1">Cell membrane</location>
        <topology evidence="1">Multi-pass membrane protein</topology>
    </subcellularLocation>
</comment>
<evidence type="ECO:0000256" key="4">
    <source>
        <dbReference type="ARBA" id="ARBA00022692"/>
    </source>
</evidence>
<feature type="transmembrane region" description="Helical" evidence="7">
    <location>
        <begin position="153"/>
        <end position="172"/>
    </location>
</feature>
<keyword evidence="5 7" id="KW-1133">Transmembrane helix</keyword>
<dbReference type="RefSeq" id="WP_182535660.1">
    <property type="nucleotide sequence ID" value="NZ_JACJIP010000013.1"/>
</dbReference>
<gene>
    <name evidence="9" type="ORF">FHR92_002328</name>
</gene>
<feature type="transmembrane region" description="Helical" evidence="7">
    <location>
        <begin position="98"/>
        <end position="117"/>
    </location>
</feature>
<evidence type="ECO:0000313" key="10">
    <source>
        <dbReference type="Proteomes" id="UP000567067"/>
    </source>
</evidence>